<keyword evidence="2" id="KW-0812">Transmembrane</keyword>
<dbReference type="PROSITE" id="PS50005">
    <property type="entry name" value="TPR"/>
    <property type="match status" value="1"/>
</dbReference>
<dbReference type="EMBL" id="CP001810">
    <property type="protein sequence ID" value="ADL34028.1"/>
    <property type="molecule type" value="Genomic_DNA"/>
</dbReference>
<evidence type="ECO:0000256" key="2">
    <source>
        <dbReference type="SAM" id="Phobius"/>
    </source>
</evidence>
<dbReference type="Proteomes" id="UP000001299">
    <property type="component" value="Chromosome 1"/>
</dbReference>
<organism evidence="3 4">
    <name type="scientific">Butyrivibrio proteoclasticus (strain ATCC 51982 / DSM 14932 / B316)</name>
    <name type="common">Clostridium proteoclasticum</name>
    <dbReference type="NCBI Taxonomy" id="515622"/>
    <lineage>
        <taxon>Bacteria</taxon>
        <taxon>Bacillati</taxon>
        <taxon>Bacillota</taxon>
        <taxon>Clostridia</taxon>
        <taxon>Lachnospirales</taxon>
        <taxon>Lachnospiraceae</taxon>
        <taxon>Butyrivibrio</taxon>
    </lineage>
</organism>
<feature type="repeat" description="TPR" evidence="1">
    <location>
        <begin position="82"/>
        <end position="115"/>
    </location>
</feature>
<reference evidence="3 4" key="1">
    <citation type="journal article" date="2010" name="PLoS ONE">
        <title>The glycobiome of the rumen bacterium Butyrivibrio proteoclasticus B316(T) highlights adaptation to a polysaccharide-rich environment.</title>
        <authorList>
            <person name="Kelly W.J."/>
            <person name="Leahy S.C."/>
            <person name="Altermann E."/>
            <person name="Yeoman C.J."/>
            <person name="Dunne J.C."/>
            <person name="Kong Z."/>
            <person name="Pacheco D.M."/>
            <person name="Li D."/>
            <person name="Noel S.J."/>
            <person name="Moon C.D."/>
            <person name="Cookson A.L."/>
            <person name="Attwood G.T."/>
        </authorList>
    </citation>
    <scope>NUCLEOTIDE SEQUENCE [LARGE SCALE GENOMIC DNA]</scope>
    <source>
        <strain evidence="4">ATCC 51982 / DSM 14932 / B316</strain>
    </source>
</reference>
<dbReference type="InterPro" id="IPR019734">
    <property type="entry name" value="TPR_rpt"/>
</dbReference>
<accession>E0RUI7</accession>
<dbReference type="Pfam" id="PF13414">
    <property type="entry name" value="TPR_11"/>
    <property type="match status" value="1"/>
</dbReference>
<feature type="transmembrane region" description="Helical" evidence="2">
    <location>
        <begin position="53"/>
        <end position="74"/>
    </location>
</feature>
<keyword evidence="1" id="KW-0802">TPR repeat</keyword>
<evidence type="ECO:0000313" key="3">
    <source>
        <dbReference type="EMBL" id="ADL34028.1"/>
    </source>
</evidence>
<name>E0RUI7_BUTPB</name>
<dbReference type="SUPFAM" id="SSF48452">
    <property type="entry name" value="TPR-like"/>
    <property type="match status" value="2"/>
</dbReference>
<keyword evidence="2" id="KW-1133">Transmembrane helix</keyword>
<evidence type="ECO:0000313" key="4">
    <source>
        <dbReference type="Proteomes" id="UP000001299"/>
    </source>
</evidence>
<dbReference type="Gene3D" id="1.25.40.10">
    <property type="entry name" value="Tetratricopeptide repeat domain"/>
    <property type="match status" value="1"/>
</dbReference>
<dbReference type="RefSeq" id="WP_013280682.1">
    <property type="nucleotide sequence ID" value="NC_014387.1"/>
</dbReference>
<dbReference type="eggNOG" id="COG0457">
    <property type="taxonomic scope" value="Bacteria"/>
</dbReference>
<protein>
    <submittedName>
        <fullName evidence="3">Uncharacterized protein</fullName>
    </submittedName>
</protein>
<dbReference type="HOGENOM" id="CLU_619342_0_0_9"/>
<sequence length="480" mass="53613">MGKLDFDTFVLGFIRSMVYKKAMGYREKDHSFDSIKKSSKHKKRRRRANRIDIRKVAIIGIATVITVVCGYAVYSHLPFVKVNKAIAAGNRYSEQAEYDAAINSYSEAIEIDSGSVAAYSNMASAYLSIDDSESAKKVLYDGWQNTESQALLSNYLTVIMNDAVSTINEGNGNIDTVLSVMSVLEQDSSNTDAIQLMDAAYDRCFSLYDDDVNSMFRCSESGCSYEKYADLIGRMLAVYQTAPSDELKALVLKYAVPSSDSFTMNYEDALAYGSVLDNVMNTVGTSDEISSVKDCIDNAQSVQGVFADIFTQLDVGNVDDLRDFVVSDEYINLRNVFLNNEETPQENTTYVAISREAIILNRNDGKFSYRFLDFEENPDTAGVITLWANYFEDDGVQRNSISYEPGSIDGNMYPHTKYTVTYLKSYTNSGNNTKVAKMNYRLSTAITDETGKTTETIVGDWGGTDEYEMDIKTIESRIRA</sequence>
<gene>
    <name evidence="3" type="ordered locus">bpr_I1290</name>
</gene>
<dbReference type="KEGG" id="bpb:bpr_I1290"/>
<dbReference type="InterPro" id="IPR011990">
    <property type="entry name" value="TPR-like_helical_dom_sf"/>
</dbReference>
<dbReference type="STRING" id="515622.bpr_I1290"/>
<keyword evidence="4" id="KW-1185">Reference proteome</keyword>
<keyword evidence="2" id="KW-0472">Membrane</keyword>
<proteinExistence type="predicted"/>
<evidence type="ECO:0000256" key="1">
    <source>
        <dbReference type="PROSITE-ProRule" id="PRU00339"/>
    </source>
</evidence>
<dbReference type="AlphaFoldDB" id="E0RUI7"/>